<evidence type="ECO:0008006" key="3">
    <source>
        <dbReference type="Google" id="ProtNLM"/>
    </source>
</evidence>
<dbReference type="EMBL" id="FXAZ01000009">
    <property type="protein sequence ID" value="SMG58206.1"/>
    <property type="molecule type" value="Genomic_DNA"/>
</dbReference>
<organism evidence="1 2">
    <name type="scientific">Paenibacillus aquistagni</name>
    <dbReference type="NCBI Taxonomy" id="1852522"/>
    <lineage>
        <taxon>Bacteria</taxon>
        <taxon>Bacillati</taxon>
        <taxon>Bacillota</taxon>
        <taxon>Bacilli</taxon>
        <taxon>Bacillales</taxon>
        <taxon>Paenibacillaceae</taxon>
        <taxon>Paenibacillus</taxon>
    </lineage>
</organism>
<reference evidence="1 2" key="1">
    <citation type="submission" date="2017-04" db="EMBL/GenBank/DDBJ databases">
        <authorList>
            <person name="Afonso C.L."/>
            <person name="Miller P.J."/>
            <person name="Scott M.A."/>
            <person name="Spackman E."/>
            <person name="Goraichik I."/>
            <person name="Dimitrov K.M."/>
            <person name="Suarez D.L."/>
            <person name="Swayne D.E."/>
        </authorList>
    </citation>
    <scope>NUCLEOTIDE SEQUENCE [LARGE SCALE GENOMIC DNA]</scope>
    <source>
        <strain evidence="1 2">11</strain>
    </source>
</reference>
<dbReference type="Pfam" id="PF20765">
    <property type="entry name" value="Phage_tail_terminator_8"/>
    <property type="match status" value="1"/>
</dbReference>
<evidence type="ECO:0000313" key="1">
    <source>
        <dbReference type="EMBL" id="SMG58206.1"/>
    </source>
</evidence>
<dbReference type="AlphaFoldDB" id="A0A1X7LWC9"/>
<dbReference type="RefSeq" id="WP_085498524.1">
    <property type="nucleotide sequence ID" value="NZ_FXAZ01000009.1"/>
</dbReference>
<proteinExistence type="predicted"/>
<dbReference type="Proteomes" id="UP000193834">
    <property type="component" value="Unassembled WGS sequence"/>
</dbReference>
<dbReference type="InterPro" id="IPR049254">
    <property type="entry name" value="Phage_tail_terminator"/>
</dbReference>
<gene>
    <name evidence="1" type="ORF">SAMN06295960_4646</name>
</gene>
<keyword evidence="2" id="KW-1185">Reference proteome</keyword>
<protein>
    <recommendedName>
        <fullName evidence="3">Phage protein</fullName>
    </recommendedName>
</protein>
<sequence>MITLKDIALAINKRLKEVLPEIEINSKDIKEGFKRPSFFVDFESGSKQQLTRHQVERMIHIIVYYFPKNPHQYKLEILNIQELVEDAFRDELVITDDIRLYTNEISNNVVDGVLQLSFDIHYLEINDPARHDSELPFMEILQYKG</sequence>
<accession>A0A1X7LWC9</accession>
<evidence type="ECO:0000313" key="2">
    <source>
        <dbReference type="Proteomes" id="UP000193834"/>
    </source>
</evidence>
<dbReference type="STRING" id="1852522.SAMN06295960_4646"/>
<name>A0A1X7LWC9_9BACL</name>
<dbReference type="OrthoDB" id="2063617at2"/>